<reference evidence="1" key="1">
    <citation type="journal article" date="2000" name="Proc. Natl. Acad. Sci. U.S.A.">
        <title>Transposable elements in sexual and ancient asexual taxa.</title>
        <authorList>
            <person name="Arkhipova I."/>
            <person name="Meselson M."/>
        </authorList>
    </citation>
    <scope>NUCLEOTIDE SEQUENCE</scope>
</reference>
<keyword evidence="1" id="KW-0548">Nucleotidyltransferase</keyword>
<keyword evidence="1" id="KW-0808">Transferase</keyword>
<feature type="non-terminal residue" evidence="1">
    <location>
        <position position="1"/>
    </location>
</feature>
<sequence length="30" mass="3197">SVLGPLLFTADLPCPNAYHMADPRKALLAT</sequence>
<organism evidence="1">
    <name type="scientific">Drosophila melanogaster</name>
    <name type="common">Fruit fly</name>
    <dbReference type="NCBI Taxonomy" id="7227"/>
    <lineage>
        <taxon>Eukaryota</taxon>
        <taxon>Metazoa</taxon>
        <taxon>Ecdysozoa</taxon>
        <taxon>Arthropoda</taxon>
        <taxon>Hexapoda</taxon>
        <taxon>Insecta</taxon>
        <taxon>Pterygota</taxon>
        <taxon>Neoptera</taxon>
        <taxon>Endopterygota</taxon>
        <taxon>Diptera</taxon>
        <taxon>Brachycera</taxon>
        <taxon>Muscomorpha</taxon>
        <taxon>Ephydroidea</taxon>
        <taxon>Drosophilidae</taxon>
        <taxon>Drosophila</taxon>
        <taxon>Sophophora</taxon>
    </lineage>
</organism>
<accession>Q9BM72</accession>
<protein>
    <submittedName>
        <fullName evidence="1">LINE-like reverse transcriptase</fullName>
    </submittedName>
</protein>
<feature type="non-terminal residue" evidence="1">
    <location>
        <position position="30"/>
    </location>
</feature>
<evidence type="ECO:0000313" key="1">
    <source>
        <dbReference type="EMBL" id="AAG59906.1"/>
    </source>
</evidence>
<dbReference type="GO" id="GO:0003964">
    <property type="term" value="F:RNA-directed DNA polymerase activity"/>
    <property type="evidence" value="ECO:0007669"/>
    <property type="project" value="UniProtKB-KW"/>
</dbReference>
<dbReference type="AlphaFoldDB" id="Q9BM72"/>
<dbReference type="FlyBase" id="FBgn0044506">
    <property type="gene designation" value="BS\RTase"/>
</dbReference>
<name>Q9BM72_DROME</name>
<gene>
    <name evidence="2" type="primary">RTase</name>
</gene>
<proteinExistence type="predicted"/>
<keyword evidence="1" id="KW-0695">RNA-directed DNA polymerase</keyword>
<dbReference type="EMBL" id="AY013921">
    <property type="protein sequence ID" value="AAG59906.1"/>
    <property type="molecule type" value="Genomic_DNA"/>
</dbReference>
<evidence type="ECO:0000313" key="2">
    <source>
        <dbReference type="FlyBase" id="FBgn0044506"/>
    </source>
</evidence>